<feature type="transmembrane region" description="Helical" evidence="10">
    <location>
        <begin position="6"/>
        <end position="23"/>
    </location>
</feature>
<feature type="transmembrane region" description="Helical" evidence="10">
    <location>
        <begin position="167"/>
        <end position="189"/>
    </location>
</feature>
<evidence type="ECO:0000256" key="6">
    <source>
        <dbReference type="ARBA" id="ARBA00022692"/>
    </source>
</evidence>
<proteinExistence type="inferred from homology"/>
<evidence type="ECO:0000256" key="4">
    <source>
        <dbReference type="ARBA" id="ARBA00022475"/>
    </source>
</evidence>
<dbReference type="Proteomes" id="UP001319180">
    <property type="component" value="Unassembled WGS sequence"/>
</dbReference>
<feature type="transmembrane region" description="Helical" evidence="10">
    <location>
        <begin position="106"/>
        <end position="127"/>
    </location>
</feature>
<feature type="transmembrane region" description="Helical" evidence="10">
    <location>
        <begin position="74"/>
        <end position="94"/>
    </location>
</feature>
<evidence type="ECO:0000256" key="10">
    <source>
        <dbReference type="SAM" id="Phobius"/>
    </source>
</evidence>
<dbReference type="InterPro" id="IPR026898">
    <property type="entry name" value="PrsW"/>
</dbReference>
<sequence>MDPFSLLALAVAPGVAIGLYIYLKDQHEREPVSLLLISFFYGMLSTVITLVISFPLNMFLVTKSHDVVGEFYNAFFKVALVEELSKFLFVRFVLFHNKNFNEPFDGIVYAVMVSMGFATLENIVYVYDFGVRTGILRMFTAVPAHAIFGVLMGYFVGKARFAPYRQFYYSVIGLGAAAVLHGAYDYFWFMSHLPALWVGGVASLVLGFVLARKAIRLHQQASPFLVREESEEKQE</sequence>
<evidence type="ECO:0000313" key="12">
    <source>
        <dbReference type="Proteomes" id="UP001319180"/>
    </source>
</evidence>
<comment type="subcellular location">
    <subcellularLocation>
        <location evidence="1">Cell membrane</location>
        <topology evidence="1">Multi-pass membrane protein</topology>
    </subcellularLocation>
</comment>
<dbReference type="GO" id="GO:0005886">
    <property type="term" value="C:plasma membrane"/>
    <property type="evidence" value="ECO:0007669"/>
    <property type="project" value="UniProtKB-SubCell"/>
</dbReference>
<dbReference type="GO" id="GO:0006508">
    <property type="term" value="P:proteolysis"/>
    <property type="evidence" value="ECO:0007669"/>
    <property type="project" value="UniProtKB-KW"/>
</dbReference>
<dbReference type="PANTHER" id="PTHR36844">
    <property type="entry name" value="PROTEASE PRSW"/>
    <property type="match status" value="1"/>
</dbReference>
<evidence type="ECO:0000256" key="2">
    <source>
        <dbReference type="ARBA" id="ARBA00009165"/>
    </source>
</evidence>
<dbReference type="InterPro" id="IPR023596">
    <property type="entry name" value="Peptidase_PrsW_arch/bac"/>
</dbReference>
<keyword evidence="6 10" id="KW-0812">Transmembrane</keyword>
<organism evidence="11 12">
    <name type="scientific">Dawidia soli</name>
    <dbReference type="NCBI Taxonomy" id="2782352"/>
    <lineage>
        <taxon>Bacteria</taxon>
        <taxon>Pseudomonadati</taxon>
        <taxon>Bacteroidota</taxon>
        <taxon>Cytophagia</taxon>
        <taxon>Cytophagales</taxon>
        <taxon>Chryseotaleaceae</taxon>
        <taxon>Dawidia</taxon>
    </lineage>
</organism>
<gene>
    <name evidence="11" type="ORF">KK078_02180</name>
</gene>
<evidence type="ECO:0000256" key="7">
    <source>
        <dbReference type="ARBA" id="ARBA00022801"/>
    </source>
</evidence>
<dbReference type="GO" id="GO:0008237">
    <property type="term" value="F:metallopeptidase activity"/>
    <property type="evidence" value="ECO:0007669"/>
    <property type="project" value="UniProtKB-KW"/>
</dbReference>
<dbReference type="PIRSF" id="PIRSF016933">
    <property type="entry name" value="PrsW"/>
    <property type="match status" value="1"/>
</dbReference>
<dbReference type="AlphaFoldDB" id="A0AAP2GBP2"/>
<evidence type="ECO:0000313" key="11">
    <source>
        <dbReference type="EMBL" id="MBT1685342.1"/>
    </source>
</evidence>
<keyword evidence="12" id="KW-1185">Reference proteome</keyword>
<keyword evidence="4" id="KW-1003">Cell membrane</keyword>
<keyword evidence="5" id="KW-0645">Protease</keyword>
<dbReference type="Pfam" id="PF13367">
    <property type="entry name" value="PrsW-protease"/>
    <property type="match status" value="1"/>
</dbReference>
<evidence type="ECO:0000256" key="3">
    <source>
        <dbReference type="ARBA" id="ARBA00018997"/>
    </source>
</evidence>
<comment type="caution">
    <text evidence="11">The sequence shown here is derived from an EMBL/GenBank/DDBJ whole genome shotgun (WGS) entry which is preliminary data.</text>
</comment>
<feature type="transmembrane region" description="Helical" evidence="10">
    <location>
        <begin position="35"/>
        <end position="54"/>
    </location>
</feature>
<keyword evidence="8 10" id="KW-1133">Transmembrane helix</keyword>
<evidence type="ECO:0000256" key="1">
    <source>
        <dbReference type="ARBA" id="ARBA00004651"/>
    </source>
</evidence>
<keyword evidence="11" id="KW-0482">Metalloprotease</keyword>
<accession>A0AAP2GBP2</accession>
<name>A0AAP2GBP2_9BACT</name>
<feature type="transmembrane region" description="Helical" evidence="10">
    <location>
        <begin position="133"/>
        <end position="155"/>
    </location>
</feature>
<reference evidence="11 12" key="1">
    <citation type="submission" date="2021-05" db="EMBL/GenBank/DDBJ databases">
        <title>A Polyphasic approach of four new species of the genus Ohtaekwangia: Ohtaekwangia histidinii sp. nov., Ohtaekwangia cretensis sp. nov., Ohtaekwangia indiensis sp. nov., Ohtaekwangia reichenbachii sp. nov. from diverse environment.</title>
        <authorList>
            <person name="Octaviana S."/>
        </authorList>
    </citation>
    <scope>NUCLEOTIDE SEQUENCE [LARGE SCALE GENOMIC DNA]</scope>
    <source>
        <strain evidence="11 12">PWU37</strain>
    </source>
</reference>
<protein>
    <recommendedName>
        <fullName evidence="3">Protease PrsW</fullName>
    </recommendedName>
</protein>
<keyword evidence="9 10" id="KW-0472">Membrane</keyword>
<evidence type="ECO:0000256" key="9">
    <source>
        <dbReference type="ARBA" id="ARBA00023136"/>
    </source>
</evidence>
<dbReference type="EMBL" id="JAHESC010000002">
    <property type="protein sequence ID" value="MBT1685342.1"/>
    <property type="molecule type" value="Genomic_DNA"/>
</dbReference>
<dbReference type="RefSeq" id="WP_254088592.1">
    <property type="nucleotide sequence ID" value="NZ_JAHESC010000002.1"/>
</dbReference>
<dbReference type="PANTHER" id="PTHR36844:SF1">
    <property type="entry name" value="PROTEASE PRSW"/>
    <property type="match status" value="1"/>
</dbReference>
<feature type="transmembrane region" description="Helical" evidence="10">
    <location>
        <begin position="195"/>
        <end position="211"/>
    </location>
</feature>
<evidence type="ECO:0000256" key="8">
    <source>
        <dbReference type="ARBA" id="ARBA00022989"/>
    </source>
</evidence>
<comment type="similarity">
    <text evidence="2">Belongs to the protease PrsW family.</text>
</comment>
<keyword evidence="7" id="KW-0378">Hydrolase</keyword>
<evidence type="ECO:0000256" key="5">
    <source>
        <dbReference type="ARBA" id="ARBA00022670"/>
    </source>
</evidence>